<evidence type="ECO:0000313" key="5">
    <source>
        <dbReference type="Proteomes" id="UP000199093"/>
    </source>
</evidence>
<dbReference type="Pfam" id="PF01551">
    <property type="entry name" value="Peptidase_M23"/>
    <property type="match status" value="1"/>
</dbReference>
<dbReference type="PANTHER" id="PTHR21666:SF289">
    <property type="entry name" value="L-ALA--D-GLU ENDOPEPTIDASE"/>
    <property type="match status" value="1"/>
</dbReference>
<dbReference type="PANTHER" id="PTHR21666">
    <property type="entry name" value="PEPTIDASE-RELATED"/>
    <property type="match status" value="1"/>
</dbReference>
<organism evidence="4 5">
    <name type="scientific">Salipiger marinus</name>
    <dbReference type="NCBI Taxonomy" id="555512"/>
    <lineage>
        <taxon>Bacteria</taxon>
        <taxon>Pseudomonadati</taxon>
        <taxon>Pseudomonadota</taxon>
        <taxon>Alphaproteobacteria</taxon>
        <taxon>Rhodobacterales</taxon>
        <taxon>Roseobacteraceae</taxon>
        <taxon>Salipiger</taxon>
    </lineage>
</organism>
<dbReference type="InterPro" id="IPR011055">
    <property type="entry name" value="Dup_hybrid_motif"/>
</dbReference>
<feature type="domain" description="M23ase beta-sheet core" evidence="3">
    <location>
        <begin position="62"/>
        <end position="176"/>
    </location>
</feature>
<evidence type="ECO:0000256" key="2">
    <source>
        <dbReference type="SAM" id="SignalP"/>
    </source>
</evidence>
<sequence length="317" mass="33545">MRAAALVLMLSAAPVAAESFVLHWPLDCTLGQDCFIEDYVDDDPAPGQQRDFACGLNSRDAHKGTDLALISFDLMERGVAVRAAAPGTVLRLRDSMADDRLMTGVTDQNACGNAVLIDHGDGWQTLSCHMKRGSVAVTPGQTVATGDLLGEVGLSGQTNHPHLHLTVLHNGTEVDPFAPDAALPCGPQEVTLWADPPPYTATGLVTAGFSAKVPDLAEVTSGTARRDSLGATEPLVVYGHVGHGEPGDVLVLSARGPDGAEVFRERMVLEDPQVSLMRAFGRKAPPQGWAMGDYLGEALLTRDGVVIAHRHAHVTVR</sequence>
<keyword evidence="5" id="KW-1185">Reference proteome</keyword>
<proteinExistence type="predicted"/>
<accession>A0A1G8HU59</accession>
<reference evidence="5" key="1">
    <citation type="submission" date="2016-10" db="EMBL/GenBank/DDBJ databases">
        <authorList>
            <person name="Varghese N."/>
            <person name="Submissions S."/>
        </authorList>
    </citation>
    <scope>NUCLEOTIDE SEQUENCE [LARGE SCALE GENOMIC DNA]</scope>
    <source>
        <strain evidence="5">DSM 26424</strain>
    </source>
</reference>
<dbReference type="InterPro" id="IPR016047">
    <property type="entry name" value="M23ase_b-sheet_dom"/>
</dbReference>
<dbReference type="OrthoDB" id="5489603at2"/>
<dbReference type="SUPFAM" id="SSF51261">
    <property type="entry name" value="Duplicated hybrid motif"/>
    <property type="match status" value="1"/>
</dbReference>
<feature type="chain" id="PRO_5011432570" evidence="2">
    <location>
        <begin position="18"/>
        <end position="317"/>
    </location>
</feature>
<gene>
    <name evidence="4" type="ORF">SAMN04487993_100139</name>
</gene>
<evidence type="ECO:0000313" key="4">
    <source>
        <dbReference type="EMBL" id="SDI10031.1"/>
    </source>
</evidence>
<dbReference type="Gene3D" id="2.70.70.10">
    <property type="entry name" value="Glucose Permease (Domain IIA)"/>
    <property type="match status" value="1"/>
</dbReference>
<dbReference type="EMBL" id="FNEJ01000001">
    <property type="protein sequence ID" value="SDI10031.1"/>
    <property type="molecule type" value="Genomic_DNA"/>
</dbReference>
<dbReference type="STRING" id="555512.SAMN04487993_100139"/>
<evidence type="ECO:0000256" key="1">
    <source>
        <dbReference type="ARBA" id="ARBA00022729"/>
    </source>
</evidence>
<dbReference type="CDD" id="cd12797">
    <property type="entry name" value="M23_peptidase"/>
    <property type="match status" value="1"/>
</dbReference>
<dbReference type="Proteomes" id="UP000199093">
    <property type="component" value="Unassembled WGS sequence"/>
</dbReference>
<dbReference type="GO" id="GO:0004222">
    <property type="term" value="F:metalloendopeptidase activity"/>
    <property type="evidence" value="ECO:0007669"/>
    <property type="project" value="TreeGrafter"/>
</dbReference>
<protein>
    <submittedName>
        <fullName evidence="4">Peptidase family M23</fullName>
    </submittedName>
</protein>
<dbReference type="RefSeq" id="WP_089841853.1">
    <property type="nucleotide sequence ID" value="NZ_FNEJ01000001.1"/>
</dbReference>
<dbReference type="InterPro" id="IPR050570">
    <property type="entry name" value="Cell_wall_metabolism_enzyme"/>
</dbReference>
<keyword evidence="1 2" id="KW-0732">Signal</keyword>
<name>A0A1G8HU59_9RHOB</name>
<dbReference type="AlphaFoldDB" id="A0A1G8HU59"/>
<feature type="signal peptide" evidence="2">
    <location>
        <begin position="1"/>
        <end position="17"/>
    </location>
</feature>
<evidence type="ECO:0000259" key="3">
    <source>
        <dbReference type="Pfam" id="PF01551"/>
    </source>
</evidence>